<dbReference type="PANTHER" id="PTHR43191">
    <property type="entry name" value="RRNA METHYLTRANSFERASE 3"/>
    <property type="match status" value="1"/>
</dbReference>
<sequence>VQATMGAIARVKVHYVSLPEWVRSLEDIPVYGTFLDGENIYTQSLSANGIIVMGNEGNGISKDTEAHINHRLFIPSYPPERETSESLNVAVATAIVCAEFRRIF</sequence>
<gene>
    <name evidence="4" type="ORF">EZS27_042279</name>
</gene>
<dbReference type="InterPro" id="IPR051259">
    <property type="entry name" value="rRNA_Methyltransferase"/>
</dbReference>
<dbReference type="InterPro" id="IPR001537">
    <property type="entry name" value="SpoU_MeTrfase"/>
</dbReference>
<feature type="non-terminal residue" evidence="4">
    <location>
        <position position="1"/>
    </location>
</feature>
<dbReference type="EC" id="2.1.1.208" evidence="4"/>
<evidence type="ECO:0000313" key="4">
    <source>
        <dbReference type="EMBL" id="KAA6306065.1"/>
    </source>
</evidence>
<dbReference type="InterPro" id="IPR029026">
    <property type="entry name" value="tRNA_m1G_MTases_N"/>
</dbReference>
<dbReference type="GO" id="GO:0003723">
    <property type="term" value="F:RNA binding"/>
    <property type="evidence" value="ECO:0007669"/>
    <property type="project" value="InterPro"/>
</dbReference>
<dbReference type="AlphaFoldDB" id="A0A5J4P9A0"/>
<dbReference type="GO" id="GO:0032259">
    <property type="term" value="P:methylation"/>
    <property type="evidence" value="ECO:0007669"/>
    <property type="project" value="UniProtKB-KW"/>
</dbReference>
<organism evidence="4">
    <name type="scientific">termite gut metagenome</name>
    <dbReference type="NCBI Taxonomy" id="433724"/>
    <lineage>
        <taxon>unclassified sequences</taxon>
        <taxon>metagenomes</taxon>
        <taxon>organismal metagenomes</taxon>
    </lineage>
</organism>
<dbReference type="Pfam" id="PF00588">
    <property type="entry name" value="SpoU_methylase"/>
    <property type="match status" value="1"/>
</dbReference>
<keyword evidence="2 4" id="KW-0808">Transferase</keyword>
<name>A0A5J4P9A0_9ZZZZ</name>
<protein>
    <submittedName>
        <fullName evidence="4">23S rRNA (Uridine(2479)-2'-O)-methyltransferase</fullName>
        <ecNumber evidence="4">2.1.1.208</ecNumber>
    </submittedName>
</protein>
<dbReference type="InterPro" id="IPR029028">
    <property type="entry name" value="Alpha/beta_knot_MTases"/>
</dbReference>
<accession>A0A5J4P9A0</accession>
<evidence type="ECO:0000256" key="2">
    <source>
        <dbReference type="ARBA" id="ARBA00022679"/>
    </source>
</evidence>
<dbReference type="GO" id="GO:0008173">
    <property type="term" value="F:RNA methyltransferase activity"/>
    <property type="evidence" value="ECO:0007669"/>
    <property type="project" value="InterPro"/>
</dbReference>
<evidence type="ECO:0000256" key="1">
    <source>
        <dbReference type="ARBA" id="ARBA00022603"/>
    </source>
</evidence>
<dbReference type="SUPFAM" id="SSF75217">
    <property type="entry name" value="alpha/beta knot"/>
    <property type="match status" value="1"/>
</dbReference>
<reference evidence="4" key="1">
    <citation type="submission" date="2019-03" db="EMBL/GenBank/DDBJ databases">
        <title>Single cell metagenomics reveals metabolic interactions within the superorganism composed of flagellate Streblomastix strix and complex community of Bacteroidetes bacteria on its surface.</title>
        <authorList>
            <person name="Treitli S.C."/>
            <person name="Kolisko M."/>
            <person name="Husnik F."/>
            <person name="Keeling P."/>
            <person name="Hampl V."/>
        </authorList>
    </citation>
    <scope>NUCLEOTIDE SEQUENCE</scope>
    <source>
        <strain evidence="4">STM</strain>
    </source>
</reference>
<comment type="caution">
    <text evidence="4">The sequence shown here is derived from an EMBL/GenBank/DDBJ whole genome shotgun (WGS) entry which is preliminary data.</text>
</comment>
<dbReference type="GO" id="GO:0006396">
    <property type="term" value="P:RNA processing"/>
    <property type="evidence" value="ECO:0007669"/>
    <property type="project" value="InterPro"/>
</dbReference>
<dbReference type="Gene3D" id="3.40.1280.10">
    <property type="match status" value="1"/>
</dbReference>
<dbReference type="PANTHER" id="PTHR43191:SF2">
    <property type="entry name" value="RRNA METHYLTRANSFERASE 3, MITOCHONDRIAL"/>
    <property type="match status" value="1"/>
</dbReference>
<proteinExistence type="predicted"/>
<evidence type="ECO:0000259" key="3">
    <source>
        <dbReference type="Pfam" id="PF00588"/>
    </source>
</evidence>
<dbReference type="EMBL" id="SNRY01010198">
    <property type="protein sequence ID" value="KAA6306065.1"/>
    <property type="molecule type" value="Genomic_DNA"/>
</dbReference>
<feature type="domain" description="tRNA/rRNA methyltransferase SpoU type" evidence="3">
    <location>
        <begin position="2"/>
        <end position="97"/>
    </location>
</feature>
<keyword evidence="1 4" id="KW-0489">Methyltransferase</keyword>